<evidence type="ECO:0000256" key="1">
    <source>
        <dbReference type="SAM" id="MobiDB-lite"/>
    </source>
</evidence>
<evidence type="ECO:0008006" key="4">
    <source>
        <dbReference type="Google" id="ProtNLM"/>
    </source>
</evidence>
<feature type="region of interest" description="Disordered" evidence="1">
    <location>
        <begin position="1"/>
        <end position="108"/>
    </location>
</feature>
<name>A0A4P7NJQ3_PYROR</name>
<evidence type="ECO:0000313" key="3">
    <source>
        <dbReference type="Proteomes" id="UP000294847"/>
    </source>
</evidence>
<protein>
    <recommendedName>
        <fullName evidence="4">Tubulin gamma chain</fullName>
    </recommendedName>
</protein>
<sequence>MGTVAENHINNQPDKKSTKMTESKQEQIDRRQANLPLPEQPPVASDWQSADARNVNVGSGRLASDISTGDASSTGLREPATVGAGVDMSGIGRQGKEGLSETPKDASK</sequence>
<feature type="compositionally biased region" description="Basic and acidic residues" evidence="1">
    <location>
        <begin position="94"/>
        <end position="108"/>
    </location>
</feature>
<dbReference type="Proteomes" id="UP000294847">
    <property type="component" value="Chromosome 5"/>
</dbReference>
<feature type="compositionally biased region" description="Basic and acidic residues" evidence="1">
    <location>
        <begin position="13"/>
        <end position="32"/>
    </location>
</feature>
<dbReference type="AlphaFoldDB" id="A0A4P7NJQ3"/>
<proteinExistence type="predicted"/>
<reference evidence="2 3" key="1">
    <citation type="journal article" date="2019" name="Mol. Biol. Evol.">
        <title>Blast fungal genomes show frequent chromosomal changes, gene gains and losses, and effector gene turnover.</title>
        <authorList>
            <person name="Gomez Luciano L.B."/>
            <person name="Jason Tsai I."/>
            <person name="Chuma I."/>
            <person name="Tosa Y."/>
            <person name="Chen Y.H."/>
            <person name="Li J.Y."/>
            <person name="Li M.Y."/>
            <person name="Jade Lu M.Y."/>
            <person name="Nakayashiki H."/>
            <person name="Li W.H."/>
        </authorList>
    </citation>
    <scope>NUCLEOTIDE SEQUENCE [LARGE SCALE GENOMIC DNA]</scope>
    <source>
        <strain evidence="2">MZ5-1-6</strain>
    </source>
</reference>
<dbReference type="EMBL" id="CP034208">
    <property type="protein sequence ID" value="QBZ62226.1"/>
    <property type="molecule type" value="Genomic_DNA"/>
</dbReference>
<accession>A0A4P7NJQ3</accession>
<feature type="compositionally biased region" description="Polar residues" evidence="1">
    <location>
        <begin position="65"/>
        <end position="75"/>
    </location>
</feature>
<evidence type="ECO:0000313" key="2">
    <source>
        <dbReference type="EMBL" id="QBZ62226.1"/>
    </source>
</evidence>
<gene>
    <name evidence="2" type="ORF">PoMZ_11103</name>
</gene>
<organism evidence="2 3">
    <name type="scientific">Pyricularia oryzae</name>
    <name type="common">Rice blast fungus</name>
    <name type="synonym">Magnaporthe oryzae</name>
    <dbReference type="NCBI Taxonomy" id="318829"/>
    <lineage>
        <taxon>Eukaryota</taxon>
        <taxon>Fungi</taxon>
        <taxon>Dikarya</taxon>
        <taxon>Ascomycota</taxon>
        <taxon>Pezizomycotina</taxon>
        <taxon>Sordariomycetes</taxon>
        <taxon>Sordariomycetidae</taxon>
        <taxon>Magnaporthales</taxon>
        <taxon>Pyriculariaceae</taxon>
        <taxon>Pyricularia</taxon>
    </lineage>
</organism>